<evidence type="ECO:0000313" key="2">
    <source>
        <dbReference type="EMBL" id="KAD3640198.1"/>
    </source>
</evidence>
<proteinExistence type="predicted"/>
<organism evidence="2 3">
    <name type="scientific">Mikania micrantha</name>
    <name type="common">bitter vine</name>
    <dbReference type="NCBI Taxonomy" id="192012"/>
    <lineage>
        <taxon>Eukaryota</taxon>
        <taxon>Viridiplantae</taxon>
        <taxon>Streptophyta</taxon>
        <taxon>Embryophyta</taxon>
        <taxon>Tracheophyta</taxon>
        <taxon>Spermatophyta</taxon>
        <taxon>Magnoliopsida</taxon>
        <taxon>eudicotyledons</taxon>
        <taxon>Gunneridae</taxon>
        <taxon>Pentapetalae</taxon>
        <taxon>asterids</taxon>
        <taxon>campanulids</taxon>
        <taxon>Asterales</taxon>
        <taxon>Asteraceae</taxon>
        <taxon>Asteroideae</taxon>
        <taxon>Heliantheae alliance</taxon>
        <taxon>Eupatorieae</taxon>
        <taxon>Mikania</taxon>
    </lineage>
</organism>
<dbReference type="EMBL" id="SZYD01000015">
    <property type="protein sequence ID" value="KAD3640198.1"/>
    <property type="molecule type" value="Genomic_DNA"/>
</dbReference>
<gene>
    <name evidence="2" type="ORF">E3N88_29421</name>
</gene>
<dbReference type="AlphaFoldDB" id="A0A5N6MJD6"/>
<dbReference type="Proteomes" id="UP000326396">
    <property type="component" value="Linkage Group LG5"/>
</dbReference>
<sequence length="69" mass="7856">MASSSRQREQMHEFLNKQVKEQYKRDQISTRGDANEGNVVEKMKKKAAVNCGEDEVHAMAAVDYVSKKP</sequence>
<comment type="caution">
    <text evidence="2">The sequence shown here is derived from an EMBL/GenBank/DDBJ whole genome shotgun (WGS) entry which is preliminary data.</text>
</comment>
<protein>
    <submittedName>
        <fullName evidence="2">Uncharacterized protein</fullName>
    </submittedName>
</protein>
<feature type="region of interest" description="Disordered" evidence="1">
    <location>
        <begin position="1"/>
        <end position="39"/>
    </location>
</feature>
<accession>A0A5N6MJD6</accession>
<name>A0A5N6MJD6_9ASTR</name>
<reference evidence="2 3" key="1">
    <citation type="submission" date="2019-05" db="EMBL/GenBank/DDBJ databases">
        <title>Mikania micrantha, genome provides insights into the molecular mechanism of rapid growth.</title>
        <authorList>
            <person name="Liu B."/>
        </authorList>
    </citation>
    <scope>NUCLEOTIDE SEQUENCE [LARGE SCALE GENOMIC DNA]</scope>
    <source>
        <strain evidence="2">NLD-2019</strain>
        <tissue evidence="2">Leaf</tissue>
    </source>
</reference>
<evidence type="ECO:0000256" key="1">
    <source>
        <dbReference type="SAM" id="MobiDB-lite"/>
    </source>
</evidence>
<feature type="compositionally biased region" description="Basic and acidic residues" evidence="1">
    <location>
        <begin position="1"/>
        <end position="28"/>
    </location>
</feature>
<keyword evidence="3" id="KW-1185">Reference proteome</keyword>
<evidence type="ECO:0000313" key="3">
    <source>
        <dbReference type="Proteomes" id="UP000326396"/>
    </source>
</evidence>